<dbReference type="OrthoDB" id="167464at2759"/>
<dbReference type="Proteomes" id="UP000053237">
    <property type="component" value="Unassembled WGS sequence"/>
</dbReference>
<evidence type="ECO:0000313" key="2">
    <source>
        <dbReference type="Proteomes" id="UP000053237"/>
    </source>
</evidence>
<accession>A0A024GMK5</accession>
<evidence type="ECO:0008006" key="3">
    <source>
        <dbReference type="Google" id="ProtNLM"/>
    </source>
</evidence>
<keyword evidence="2" id="KW-1185">Reference proteome</keyword>
<dbReference type="AlphaFoldDB" id="A0A024GMK5"/>
<gene>
    <name evidence="1" type="ORF">BN9_087840</name>
</gene>
<proteinExistence type="predicted"/>
<dbReference type="InParanoid" id="A0A024GMK5"/>
<sequence length="356" mass="41611">MRRSRRRRKLEQVSTQKLVMKLEQNLQNLREIKAISESDTESGAANKQERRIPASHGRRAFLFQAYTNVYKEKARLERENASLEQELCQNRLASASMEDLLRELLLVRSASHTREFAWIYYVEPFLPELLSASHDHQLIQESYREILRNVPSLDDMRSRSSTSICGWTKQQRITGSWVDFTMTKPFKGRCCSSILANVWNAAGNTNQWKKFFARQNEIKFVRQINEDVYIYARNFRSSSDDVLICSILIAIRIRLADGCFIGHRTLLPRCFDVKAVFKEDNRMYLQTYMSMRLSISSMTNHVTSRWNIDESDECMVCYSGKFGDATEAFARSYAMDVLFSILQWELYCIGPIFRLV</sequence>
<protein>
    <recommendedName>
        <fullName evidence="3">START domain-containing protein</fullName>
    </recommendedName>
</protein>
<comment type="caution">
    <text evidence="1">The sequence shown here is derived from an EMBL/GenBank/DDBJ whole genome shotgun (WGS) entry which is preliminary data.</text>
</comment>
<name>A0A024GMK5_9STRA</name>
<organism evidence="1 2">
    <name type="scientific">Albugo candida</name>
    <dbReference type="NCBI Taxonomy" id="65357"/>
    <lineage>
        <taxon>Eukaryota</taxon>
        <taxon>Sar</taxon>
        <taxon>Stramenopiles</taxon>
        <taxon>Oomycota</taxon>
        <taxon>Peronosporomycetes</taxon>
        <taxon>Albuginales</taxon>
        <taxon>Albuginaceae</taxon>
        <taxon>Albugo</taxon>
    </lineage>
</organism>
<dbReference type="EMBL" id="CAIX01000185">
    <property type="protein sequence ID" value="CCI47768.1"/>
    <property type="molecule type" value="Genomic_DNA"/>
</dbReference>
<reference evidence="1 2" key="1">
    <citation type="submission" date="2012-05" db="EMBL/GenBank/DDBJ databases">
        <title>Recombination and specialization in a pathogen metapopulation.</title>
        <authorList>
            <person name="Gardiner A."/>
            <person name="Kemen E."/>
            <person name="Schultz-Larsen T."/>
            <person name="MacLean D."/>
            <person name="Van Oosterhout C."/>
            <person name="Jones J.D.G."/>
        </authorList>
    </citation>
    <scope>NUCLEOTIDE SEQUENCE [LARGE SCALE GENOMIC DNA]</scope>
    <source>
        <strain evidence="1 2">Ac Nc2</strain>
    </source>
</reference>
<evidence type="ECO:0000313" key="1">
    <source>
        <dbReference type="EMBL" id="CCI47768.1"/>
    </source>
</evidence>